<gene>
    <name evidence="2" type="ORF">WNY59_07810</name>
</gene>
<reference evidence="2 3" key="1">
    <citation type="submission" date="2024-03" db="EMBL/GenBank/DDBJ databases">
        <title>Community enrichment and isolation of bacterial strains for fucoidan degradation.</title>
        <authorList>
            <person name="Sichert A."/>
        </authorList>
    </citation>
    <scope>NUCLEOTIDE SEQUENCE [LARGE SCALE GENOMIC DNA]</scope>
    <source>
        <strain evidence="2 3">AS62</strain>
    </source>
</reference>
<name>A0ABU9T5T7_9HYPH</name>
<dbReference type="EMBL" id="JBBMQO010000004">
    <property type="protein sequence ID" value="MEM5501490.1"/>
    <property type="molecule type" value="Genomic_DNA"/>
</dbReference>
<evidence type="ECO:0000313" key="2">
    <source>
        <dbReference type="EMBL" id="MEM5501490.1"/>
    </source>
</evidence>
<sequence>MDILQNSANKSVEKEQVSACLMRADDGSWVGNYRGYVLKSAFQPIFRFIGGKLRPVAFEGLLRPQIDETPILPGAFFGQLEDDQVGLVEAVARTLHVRNAASLPAQARHLFLNFDPAALSSKSTFEKMIDDLGTELRASDIMPSACVCEIIESAAKSKEDLNYFVYSLRARGYHIAVDDFGAESSNMERIADLTPDIVKLDGPMVKKLMDSPEGYKQLKSLIEHFKELRIQVVAEGLEALWQIEMAENAGAEMVQGFAAAMPRLVPADFSEWFQGTKTFPMPSFGYPVAR</sequence>
<dbReference type="SUPFAM" id="SSF141868">
    <property type="entry name" value="EAL domain-like"/>
    <property type="match status" value="1"/>
</dbReference>
<evidence type="ECO:0000259" key="1">
    <source>
        <dbReference type="PROSITE" id="PS50883"/>
    </source>
</evidence>
<dbReference type="InterPro" id="IPR001633">
    <property type="entry name" value="EAL_dom"/>
</dbReference>
<accession>A0ABU9T5T7</accession>
<dbReference type="Proteomes" id="UP001477870">
    <property type="component" value="Unassembled WGS sequence"/>
</dbReference>
<dbReference type="PANTHER" id="PTHR33121">
    <property type="entry name" value="CYCLIC DI-GMP PHOSPHODIESTERASE PDEF"/>
    <property type="match status" value="1"/>
</dbReference>
<organism evidence="2 3">
    <name type="scientific">Ahrensia kielensis</name>
    <dbReference type="NCBI Taxonomy" id="76980"/>
    <lineage>
        <taxon>Bacteria</taxon>
        <taxon>Pseudomonadati</taxon>
        <taxon>Pseudomonadota</taxon>
        <taxon>Alphaproteobacteria</taxon>
        <taxon>Hyphomicrobiales</taxon>
        <taxon>Ahrensiaceae</taxon>
        <taxon>Ahrensia</taxon>
    </lineage>
</organism>
<dbReference type="SMART" id="SM00052">
    <property type="entry name" value="EAL"/>
    <property type="match status" value="1"/>
</dbReference>
<dbReference type="Pfam" id="PF00563">
    <property type="entry name" value="EAL"/>
    <property type="match status" value="1"/>
</dbReference>
<dbReference type="InterPro" id="IPR035919">
    <property type="entry name" value="EAL_sf"/>
</dbReference>
<dbReference type="RefSeq" id="WP_342847994.1">
    <property type="nucleotide sequence ID" value="NZ_JBBMQO010000004.1"/>
</dbReference>
<dbReference type="Gene3D" id="3.20.20.450">
    <property type="entry name" value="EAL domain"/>
    <property type="match status" value="1"/>
</dbReference>
<keyword evidence="3" id="KW-1185">Reference proteome</keyword>
<proteinExistence type="predicted"/>
<protein>
    <submittedName>
        <fullName evidence="2">EAL domain-containing protein</fullName>
    </submittedName>
</protein>
<dbReference type="PANTHER" id="PTHR33121:SF76">
    <property type="entry name" value="SIGNALING PROTEIN"/>
    <property type="match status" value="1"/>
</dbReference>
<dbReference type="InterPro" id="IPR050706">
    <property type="entry name" value="Cyclic-di-GMP_PDE-like"/>
</dbReference>
<dbReference type="PROSITE" id="PS50883">
    <property type="entry name" value="EAL"/>
    <property type="match status" value="1"/>
</dbReference>
<dbReference type="CDD" id="cd01948">
    <property type="entry name" value="EAL"/>
    <property type="match status" value="1"/>
</dbReference>
<comment type="caution">
    <text evidence="2">The sequence shown here is derived from an EMBL/GenBank/DDBJ whole genome shotgun (WGS) entry which is preliminary data.</text>
</comment>
<feature type="domain" description="EAL" evidence="1">
    <location>
        <begin position="14"/>
        <end position="276"/>
    </location>
</feature>
<evidence type="ECO:0000313" key="3">
    <source>
        <dbReference type="Proteomes" id="UP001477870"/>
    </source>
</evidence>